<sequence>MLEKSKEERDKEEGVTGDGFAGPRGAWKSSTTVAAGGNGRAVMATGEIEEERSKVVIKNLIAEASRKGFFGQEELQWDSYKILSEQLEQE</sequence>
<name>A0ACB7Y224_9ERIC</name>
<dbReference type="Proteomes" id="UP000828048">
    <property type="component" value="Chromosome 5"/>
</dbReference>
<protein>
    <submittedName>
        <fullName evidence="1">Uncharacterized protein</fullName>
    </submittedName>
</protein>
<keyword evidence="2" id="KW-1185">Reference proteome</keyword>
<gene>
    <name evidence="1" type="ORF">Vadar_020105</name>
</gene>
<evidence type="ECO:0000313" key="1">
    <source>
        <dbReference type="EMBL" id="KAH7846960.1"/>
    </source>
</evidence>
<accession>A0ACB7Y224</accession>
<evidence type="ECO:0000313" key="2">
    <source>
        <dbReference type="Proteomes" id="UP000828048"/>
    </source>
</evidence>
<dbReference type="EMBL" id="CM037155">
    <property type="protein sequence ID" value="KAH7846960.1"/>
    <property type="molecule type" value="Genomic_DNA"/>
</dbReference>
<organism evidence="1 2">
    <name type="scientific">Vaccinium darrowii</name>
    <dbReference type="NCBI Taxonomy" id="229202"/>
    <lineage>
        <taxon>Eukaryota</taxon>
        <taxon>Viridiplantae</taxon>
        <taxon>Streptophyta</taxon>
        <taxon>Embryophyta</taxon>
        <taxon>Tracheophyta</taxon>
        <taxon>Spermatophyta</taxon>
        <taxon>Magnoliopsida</taxon>
        <taxon>eudicotyledons</taxon>
        <taxon>Gunneridae</taxon>
        <taxon>Pentapetalae</taxon>
        <taxon>asterids</taxon>
        <taxon>Ericales</taxon>
        <taxon>Ericaceae</taxon>
        <taxon>Vaccinioideae</taxon>
        <taxon>Vaccinieae</taxon>
        <taxon>Vaccinium</taxon>
    </lineage>
</organism>
<comment type="caution">
    <text evidence="1">The sequence shown here is derived from an EMBL/GenBank/DDBJ whole genome shotgun (WGS) entry which is preliminary data.</text>
</comment>
<reference evidence="1 2" key="1">
    <citation type="journal article" date="2021" name="Hortic Res">
        <title>High-quality reference genome and annotation aids understanding of berry development for evergreen blueberry (Vaccinium darrowii).</title>
        <authorList>
            <person name="Yu J."/>
            <person name="Hulse-Kemp A.M."/>
            <person name="Babiker E."/>
            <person name="Staton M."/>
        </authorList>
    </citation>
    <scope>NUCLEOTIDE SEQUENCE [LARGE SCALE GENOMIC DNA]</scope>
    <source>
        <strain evidence="2">cv. NJ 8807/NJ 8810</strain>
        <tissue evidence="1">Young leaf</tissue>
    </source>
</reference>
<proteinExistence type="predicted"/>